<dbReference type="InterPro" id="IPR046670">
    <property type="entry name" value="DUF6540"/>
</dbReference>
<proteinExistence type="predicted"/>
<dbReference type="Pfam" id="PF20174">
    <property type="entry name" value="DUF6540"/>
    <property type="match status" value="1"/>
</dbReference>
<evidence type="ECO:0000313" key="1">
    <source>
        <dbReference type="EMBL" id="TGO75396.1"/>
    </source>
</evidence>
<accession>A0A4Z1JPK1</accession>
<organism evidence="1 2">
    <name type="scientific">Botrytis elliptica</name>
    <dbReference type="NCBI Taxonomy" id="278938"/>
    <lineage>
        <taxon>Eukaryota</taxon>
        <taxon>Fungi</taxon>
        <taxon>Dikarya</taxon>
        <taxon>Ascomycota</taxon>
        <taxon>Pezizomycotina</taxon>
        <taxon>Leotiomycetes</taxon>
        <taxon>Helotiales</taxon>
        <taxon>Sclerotiniaceae</taxon>
        <taxon>Botrytis</taxon>
    </lineage>
</organism>
<sequence length="176" mass="19292">MSSSFENGALYMTLNTRGQPGTFHWGIFLPCSGAKGWYYHATNKSGGWKLEVKLTNNIRNSRTIVLAYKLGFVSSEAALDQTLRAITDFGPISKRTGETFSCRTWMKDSLATLHDKGIVTLPADIGKFYPPAFSKGYFTNKMVEDTLAKKAFDEATPLEPAIESGTGDLTIMDGTA</sequence>
<protein>
    <submittedName>
        <fullName evidence="1">Uncharacterized protein</fullName>
    </submittedName>
</protein>
<comment type="caution">
    <text evidence="1">The sequence shown here is derived from an EMBL/GenBank/DDBJ whole genome shotgun (WGS) entry which is preliminary data.</text>
</comment>
<gene>
    <name evidence="1" type="ORF">BELL_0215g00040</name>
</gene>
<name>A0A4Z1JPK1_9HELO</name>
<dbReference type="Proteomes" id="UP000297229">
    <property type="component" value="Unassembled WGS sequence"/>
</dbReference>
<reference evidence="1 2" key="1">
    <citation type="submission" date="2017-12" db="EMBL/GenBank/DDBJ databases">
        <title>Comparative genomics of Botrytis spp.</title>
        <authorList>
            <person name="Valero-Jimenez C.A."/>
            <person name="Tapia P."/>
            <person name="Veloso J."/>
            <person name="Silva-Moreno E."/>
            <person name="Staats M."/>
            <person name="Valdes J.H."/>
            <person name="Van Kan J.A.L."/>
        </authorList>
    </citation>
    <scope>NUCLEOTIDE SEQUENCE [LARGE SCALE GENOMIC DNA]</scope>
    <source>
        <strain evidence="1 2">Be9601</strain>
    </source>
</reference>
<dbReference type="EMBL" id="PQXM01000214">
    <property type="protein sequence ID" value="TGO75396.1"/>
    <property type="molecule type" value="Genomic_DNA"/>
</dbReference>
<keyword evidence="2" id="KW-1185">Reference proteome</keyword>
<evidence type="ECO:0000313" key="2">
    <source>
        <dbReference type="Proteomes" id="UP000297229"/>
    </source>
</evidence>
<dbReference type="AlphaFoldDB" id="A0A4Z1JPK1"/>